<dbReference type="EMBL" id="KN819385">
    <property type="protein sequence ID" value="KIJ11175.1"/>
    <property type="molecule type" value="Genomic_DNA"/>
</dbReference>
<dbReference type="HOGENOM" id="CLU_2831875_0_0_1"/>
<name>A0A0C9T667_PAXIN</name>
<sequence length="66" mass="7189">MPAPWTNSPIYSLDTRTGGFRGTISANLLERGRASSRTLPSLVYRCADARYRANGNAGRTPSQGHH</sequence>
<reference evidence="1 2" key="1">
    <citation type="submission" date="2014-06" db="EMBL/GenBank/DDBJ databases">
        <authorList>
            <consortium name="DOE Joint Genome Institute"/>
            <person name="Kuo A."/>
            <person name="Kohler A."/>
            <person name="Nagy L.G."/>
            <person name="Floudas D."/>
            <person name="Copeland A."/>
            <person name="Barry K.W."/>
            <person name="Cichocki N."/>
            <person name="Veneault-Fourrey C."/>
            <person name="LaButti K."/>
            <person name="Lindquist E.A."/>
            <person name="Lipzen A."/>
            <person name="Lundell T."/>
            <person name="Morin E."/>
            <person name="Murat C."/>
            <person name="Sun H."/>
            <person name="Tunlid A."/>
            <person name="Henrissat B."/>
            <person name="Grigoriev I.V."/>
            <person name="Hibbett D.S."/>
            <person name="Martin F."/>
            <person name="Nordberg H.P."/>
            <person name="Cantor M.N."/>
            <person name="Hua S.X."/>
        </authorList>
    </citation>
    <scope>NUCLEOTIDE SEQUENCE [LARGE SCALE GENOMIC DNA]</scope>
    <source>
        <strain evidence="1 2">ATCC 200175</strain>
    </source>
</reference>
<evidence type="ECO:0000313" key="1">
    <source>
        <dbReference type="EMBL" id="KIJ11175.1"/>
    </source>
</evidence>
<dbReference type="AlphaFoldDB" id="A0A0C9T667"/>
<dbReference type="Proteomes" id="UP000053647">
    <property type="component" value="Unassembled WGS sequence"/>
</dbReference>
<organism evidence="1 2">
    <name type="scientific">Paxillus involutus ATCC 200175</name>
    <dbReference type="NCBI Taxonomy" id="664439"/>
    <lineage>
        <taxon>Eukaryota</taxon>
        <taxon>Fungi</taxon>
        <taxon>Dikarya</taxon>
        <taxon>Basidiomycota</taxon>
        <taxon>Agaricomycotina</taxon>
        <taxon>Agaricomycetes</taxon>
        <taxon>Agaricomycetidae</taxon>
        <taxon>Boletales</taxon>
        <taxon>Paxilineae</taxon>
        <taxon>Paxillaceae</taxon>
        <taxon>Paxillus</taxon>
    </lineage>
</organism>
<gene>
    <name evidence="1" type="ORF">PAXINDRAFT_101752</name>
</gene>
<keyword evidence="2" id="KW-1185">Reference proteome</keyword>
<evidence type="ECO:0000313" key="2">
    <source>
        <dbReference type="Proteomes" id="UP000053647"/>
    </source>
</evidence>
<accession>A0A0C9T667</accession>
<proteinExistence type="predicted"/>
<reference evidence="2" key="2">
    <citation type="submission" date="2015-01" db="EMBL/GenBank/DDBJ databases">
        <title>Evolutionary Origins and Diversification of the Mycorrhizal Mutualists.</title>
        <authorList>
            <consortium name="DOE Joint Genome Institute"/>
            <consortium name="Mycorrhizal Genomics Consortium"/>
            <person name="Kohler A."/>
            <person name="Kuo A."/>
            <person name="Nagy L.G."/>
            <person name="Floudas D."/>
            <person name="Copeland A."/>
            <person name="Barry K.W."/>
            <person name="Cichocki N."/>
            <person name="Veneault-Fourrey C."/>
            <person name="LaButti K."/>
            <person name="Lindquist E.A."/>
            <person name="Lipzen A."/>
            <person name="Lundell T."/>
            <person name="Morin E."/>
            <person name="Murat C."/>
            <person name="Riley R."/>
            <person name="Ohm R."/>
            <person name="Sun H."/>
            <person name="Tunlid A."/>
            <person name="Henrissat B."/>
            <person name="Grigoriev I.V."/>
            <person name="Hibbett D.S."/>
            <person name="Martin F."/>
        </authorList>
    </citation>
    <scope>NUCLEOTIDE SEQUENCE [LARGE SCALE GENOMIC DNA]</scope>
    <source>
        <strain evidence="2">ATCC 200175</strain>
    </source>
</reference>
<protein>
    <submittedName>
        <fullName evidence="1">Uncharacterized protein</fullName>
    </submittedName>
</protein>